<feature type="transmembrane region" description="Helical" evidence="1">
    <location>
        <begin position="73"/>
        <end position="92"/>
    </location>
</feature>
<gene>
    <name evidence="2" type="ORF">GSF22_31620</name>
</gene>
<protein>
    <recommendedName>
        <fullName evidence="4">MYXO-CTERM domain-containing protein</fullName>
    </recommendedName>
</protein>
<evidence type="ECO:0008006" key="4">
    <source>
        <dbReference type="Google" id="ProtNLM"/>
    </source>
</evidence>
<accession>A0ABS3W151</accession>
<dbReference type="RefSeq" id="WP_208817591.1">
    <property type="nucleotide sequence ID" value="NZ_WVUH01000500.1"/>
</dbReference>
<keyword evidence="3" id="KW-1185">Reference proteome</keyword>
<comment type="caution">
    <text evidence="2">The sequence shown here is derived from an EMBL/GenBank/DDBJ whole genome shotgun (WGS) entry which is preliminary data.</text>
</comment>
<feature type="transmembrane region" description="Helical" evidence="1">
    <location>
        <begin position="104"/>
        <end position="129"/>
    </location>
</feature>
<feature type="transmembrane region" description="Helical" evidence="1">
    <location>
        <begin position="170"/>
        <end position="189"/>
    </location>
</feature>
<feature type="transmembrane region" description="Helical" evidence="1">
    <location>
        <begin position="209"/>
        <end position="226"/>
    </location>
</feature>
<evidence type="ECO:0000313" key="3">
    <source>
        <dbReference type="Proteomes" id="UP000823521"/>
    </source>
</evidence>
<keyword evidence="1" id="KW-0812">Transmembrane</keyword>
<proteinExistence type="predicted"/>
<name>A0ABS3W151_MICEH</name>
<keyword evidence="1" id="KW-0472">Membrane</keyword>
<dbReference type="EMBL" id="WVUH01000500">
    <property type="protein sequence ID" value="MBO4210507.1"/>
    <property type="molecule type" value="Genomic_DNA"/>
</dbReference>
<evidence type="ECO:0000256" key="1">
    <source>
        <dbReference type="SAM" id="Phobius"/>
    </source>
</evidence>
<organism evidence="2 3">
    <name type="scientific">Micromonospora echinofusca</name>
    <dbReference type="NCBI Taxonomy" id="47858"/>
    <lineage>
        <taxon>Bacteria</taxon>
        <taxon>Bacillati</taxon>
        <taxon>Actinomycetota</taxon>
        <taxon>Actinomycetes</taxon>
        <taxon>Micromonosporales</taxon>
        <taxon>Micromonosporaceae</taxon>
        <taxon>Micromonospora</taxon>
    </lineage>
</organism>
<keyword evidence="1" id="KW-1133">Transmembrane helix</keyword>
<feature type="transmembrane region" description="Helical" evidence="1">
    <location>
        <begin position="141"/>
        <end position="163"/>
    </location>
</feature>
<evidence type="ECO:0000313" key="2">
    <source>
        <dbReference type="EMBL" id="MBO4210507.1"/>
    </source>
</evidence>
<dbReference type="Proteomes" id="UP000823521">
    <property type="component" value="Unassembled WGS sequence"/>
</dbReference>
<reference evidence="2 3" key="1">
    <citation type="submission" date="2019-12" db="EMBL/GenBank/DDBJ databases">
        <title>Whole genome sequencing of endophytic Actinobacterium Micromonospora sp. MPMI6T.</title>
        <authorList>
            <person name="Evv R."/>
            <person name="Podile A.R."/>
        </authorList>
    </citation>
    <scope>NUCLEOTIDE SEQUENCE [LARGE SCALE GENOMIC DNA]</scope>
    <source>
        <strain evidence="2 3">MPMI6</strain>
    </source>
</reference>
<feature type="transmembrane region" description="Helical" evidence="1">
    <location>
        <begin position="34"/>
        <end position="53"/>
    </location>
</feature>
<sequence>MTTESVPAGGDPRRLLSDIRSLAHQVRLDQRMTWVALLVLGAVTLVGIPFDWLGMTVHCRPDTSCEFARRGVLLYWPPALLLAYTAIAVCYMRAARARGLGARTLPYAIAGAATTVVFTTAWIAAALYFPDHPLPDQPLPYRWLILDRLVSPWSMIGIALVVLARIERNLGLLLFTLAYLALVLLVLPMNEGWGLAGWELQARFAVPQVISGALLLLGAAGFFRAARRQQR</sequence>